<evidence type="ECO:0000313" key="10">
    <source>
        <dbReference type="EMBL" id="KAH7094617.1"/>
    </source>
</evidence>
<keyword evidence="5 8" id="KW-1133">Transmembrane helix</keyword>
<feature type="transmembrane region" description="Helical" evidence="8">
    <location>
        <begin position="146"/>
        <end position="167"/>
    </location>
</feature>
<evidence type="ECO:0000313" key="11">
    <source>
        <dbReference type="Proteomes" id="UP000813461"/>
    </source>
</evidence>
<dbReference type="PANTHER" id="PTHR23502">
    <property type="entry name" value="MAJOR FACILITATOR SUPERFAMILY"/>
    <property type="match status" value="1"/>
</dbReference>
<sequence>MSVRRPSMSLRNPAFPSRTYSRMSSWRKPLRIPSVRQPSSDVSPITNADIVEQYYGGWHPHDHNDDDTPLIQRAWLEPLESIMSDSTSEQWKNPFPTIPVPSEPFVGACYPMPTVKTTDPILLDHDPKFEVTWLKDGSDMPKNWPAWYRGIILACISFATLVVIMTSTAYSPGIPGMMKDFGIENKTIPILGVTTYLFGLALGPLVLAPLSEMYGRRPVYIVSLLMFSVFTIPSAVARNLETILVTRFFAAFAGSVVMSGAPGTLNDISDDSTRTKYISIWILGAVNGPVIGPVFAGIIFQYAGWRWISWWLVILAFVSCGLMACIKETNGNAILRQRCEVLKTIDGRYWTRASAGEDIPIRERLNASVRQPIVMIFTEPICTFWDFYVGLVYAILYLCIVGYPIVFTQIRGWSPAVASKFLRFHILLIINYSNILADLPFLTMGLGSVVTVFAEPKLRSLIKRLSSQSTGDSAESVLPIILIGGILIPLGQLLFAVSAAPPNSPVVAILAGFPLGVGNMLIFLYVASYLAACYKSHAASALAGHASTRYMGAALLPLLAPVMYKRLGPLVTGMILMAILTVLAAVPIIFMKKGDYFKSRSKLAHGSDVCKQKGCKST</sequence>
<feature type="transmembrane region" description="Helical" evidence="8">
    <location>
        <begin position="308"/>
        <end position="326"/>
    </location>
</feature>
<evidence type="ECO:0000259" key="9">
    <source>
        <dbReference type="PROSITE" id="PS50850"/>
    </source>
</evidence>
<dbReference type="InterPro" id="IPR020846">
    <property type="entry name" value="MFS_dom"/>
</dbReference>
<dbReference type="EMBL" id="JAGMVJ010000001">
    <property type="protein sequence ID" value="KAH7094617.1"/>
    <property type="molecule type" value="Genomic_DNA"/>
</dbReference>
<evidence type="ECO:0000256" key="5">
    <source>
        <dbReference type="ARBA" id="ARBA00022989"/>
    </source>
</evidence>
<keyword evidence="3" id="KW-1003">Cell membrane</keyword>
<evidence type="ECO:0000256" key="4">
    <source>
        <dbReference type="ARBA" id="ARBA00022692"/>
    </source>
</evidence>
<keyword evidence="4 8" id="KW-0812">Transmembrane</keyword>
<dbReference type="GO" id="GO:0140115">
    <property type="term" value="P:export across plasma membrane"/>
    <property type="evidence" value="ECO:0007669"/>
    <property type="project" value="UniProtKB-ARBA"/>
</dbReference>
<dbReference type="OrthoDB" id="3365399at2759"/>
<evidence type="ECO:0000256" key="7">
    <source>
        <dbReference type="ARBA" id="ARBA00038459"/>
    </source>
</evidence>
<evidence type="ECO:0000256" key="6">
    <source>
        <dbReference type="ARBA" id="ARBA00023136"/>
    </source>
</evidence>
<accession>A0A8K0RIT5</accession>
<evidence type="ECO:0000256" key="2">
    <source>
        <dbReference type="ARBA" id="ARBA00022448"/>
    </source>
</evidence>
<gene>
    <name evidence="10" type="ORF">FB567DRAFT_7542</name>
</gene>
<feature type="transmembrane region" description="Helical" evidence="8">
    <location>
        <begin position="476"/>
        <end position="500"/>
    </location>
</feature>
<feature type="transmembrane region" description="Helical" evidence="8">
    <location>
        <begin position="187"/>
        <end position="207"/>
    </location>
</feature>
<feature type="domain" description="Major facilitator superfamily (MFS) profile" evidence="9">
    <location>
        <begin position="152"/>
        <end position="596"/>
    </location>
</feature>
<dbReference type="Pfam" id="PF07690">
    <property type="entry name" value="MFS_1"/>
    <property type="match status" value="1"/>
</dbReference>
<dbReference type="Gene3D" id="1.20.1250.20">
    <property type="entry name" value="MFS general substrate transporter like domains"/>
    <property type="match status" value="1"/>
</dbReference>
<feature type="transmembrane region" description="Helical" evidence="8">
    <location>
        <begin position="506"/>
        <end position="534"/>
    </location>
</feature>
<keyword evidence="6 8" id="KW-0472">Membrane</keyword>
<dbReference type="SUPFAM" id="SSF103473">
    <property type="entry name" value="MFS general substrate transporter"/>
    <property type="match status" value="1"/>
</dbReference>
<feature type="transmembrane region" description="Helical" evidence="8">
    <location>
        <begin position="546"/>
        <end position="564"/>
    </location>
</feature>
<feature type="transmembrane region" description="Helical" evidence="8">
    <location>
        <begin position="426"/>
        <end position="455"/>
    </location>
</feature>
<organism evidence="10 11">
    <name type="scientific">Paraphoma chrysanthemicola</name>
    <dbReference type="NCBI Taxonomy" id="798071"/>
    <lineage>
        <taxon>Eukaryota</taxon>
        <taxon>Fungi</taxon>
        <taxon>Dikarya</taxon>
        <taxon>Ascomycota</taxon>
        <taxon>Pezizomycotina</taxon>
        <taxon>Dothideomycetes</taxon>
        <taxon>Pleosporomycetidae</taxon>
        <taxon>Pleosporales</taxon>
        <taxon>Pleosporineae</taxon>
        <taxon>Phaeosphaeriaceae</taxon>
        <taxon>Paraphoma</taxon>
    </lineage>
</organism>
<evidence type="ECO:0000256" key="3">
    <source>
        <dbReference type="ARBA" id="ARBA00022475"/>
    </source>
</evidence>
<keyword evidence="2" id="KW-0813">Transport</keyword>
<evidence type="ECO:0000256" key="1">
    <source>
        <dbReference type="ARBA" id="ARBA00004651"/>
    </source>
</evidence>
<dbReference type="InterPro" id="IPR011701">
    <property type="entry name" value="MFS"/>
</dbReference>
<feature type="transmembrane region" description="Helical" evidence="8">
    <location>
        <begin position="219"/>
        <end position="237"/>
    </location>
</feature>
<comment type="caution">
    <text evidence="10">The sequence shown here is derived from an EMBL/GenBank/DDBJ whole genome shotgun (WGS) entry which is preliminary data.</text>
</comment>
<proteinExistence type="inferred from homology"/>
<dbReference type="AlphaFoldDB" id="A0A8K0RIT5"/>
<feature type="transmembrane region" description="Helical" evidence="8">
    <location>
        <begin position="277"/>
        <end position="302"/>
    </location>
</feature>
<dbReference type="GO" id="GO:0022857">
    <property type="term" value="F:transmembrane transporter activity"/>
    <property type="evidence" value="ECO:0007669"/>
    <property type="project" value="InterPro"/>
</dbReference>
<dbReference type="InterPro" id="IPR005829">
    <property type="entry name" value="Sugar_transporter_CS"/>
</dbReference>
<protein>
    <submittedName>
        <fullName evidence="10">Caffeine resistance protein</fullName>
    </submittedName>
</protein>
<evidence type="ECO:0000256" key="8">
    <source>
        <dbReference type="SAM" id="Phobius"/>
    </source>
</evidence>
<feature type="transmembrane region" description="Helical" evidence="8">
    <location>
        <begin position="243"/>
        <end position="265"/>
    </location>
</feature>
<feature type="transmembrane region" description="Helical" evidence="8">
    <location>
        <begin position="570"/>
        <end position="590"/>
    </location>
</feature>
<dbReference type="PANTHER" id="PTHR23502:SF186">
    <property type="entry name" value="MAJOR FACILITATOR SUPERFAMILY (MFS) PROFILE DOMAIN-CONTAINING PROTEIN"/>
    <property type="match status" value="1"/>
</dbReference>
<feature type="transmembrane region" description="Helical" evidence="8">
    <location>
        <begin position="385"/>
        <end position="406"/>
    </location>
</feature>
<dbReference type="PROSITE" id="PS50850">
    <property type="entry name" value="MFS"/>
    <property type="match status" value="1"/>
</dbReference>
<comment type="similarity">
    <text evidence="7">Belongs to the major facilitator superfamily. DHA1 family. Polyamines/proton antiporter (TC 2.A.1.2.16) subfamily.</text>
</comment>
<dbReference type="GO" id="GO:0005886">
    <property type="term" value="C:plasma membrane"/>
    <property type="evidence" value="ECO:0007669"/>
    <property type="project" value="UniProtKB-SubCell"/>
</dbReference>
<keyword evidence="11" id="KW-1185">Reference proteome</keyword>
<dbReference type="Proteomes" id="UP000813461">
    <property type="component" value="Unassembled WGS sequence"/>
</dbReference>
<reference evidence="10" key="1">
    <citation type="journal article" date="2021" name="Nat. Commun.">
        <title>Genetic determinants of endophytism in the Arabidopsis root mycobiome.</title>
        <authorList>
            <person name="Mesny F."/>
            <person name="Miyauchi S."/>
            <person name="Thiergart T."/>
            <person name="Pickel B."/>
            <person name="Atanasova L."/>
            <person name="Karlsson M."/>
            <person name="Huettel B."/>
            <person name="Barry K.W."/>
            <person name="Haridas S."/>
            <person name="Chen C."/>
            <person name="Bauer D."/>
            <person name="Andreopoulos W."/>
            <person name="Pangilinan J."/>
            <person name="LaButti K."/>
            <person name="Riley R."/>
            <person name="Lipzen A."/>
            <person name="Clum A."/>
            <person name="Drula E."/>
            <person name="Henrissat B."/>
            <person name="Kohler A."/>
            <person name="Grigoriev I.V."/>
            <person name="Martin F.M."/>
            <person name="Hacquard S."/>
        </authorList>
    </citation>
    <scope>NUCLEOTIDE SEQUENCE</scope>
    <source>
        <strain evidence="10">MPI-SDFR-AT-0120</strain>
    </source>
</reference>
<comment type="subcellular location">
    <subcellularLocation>
        <location evidence="1">Cell membrane</location>
        <topology evidence="1">Multi-pass membrane protein</topology>
    </subcellularLocation>
</comment>
<dbReference type="GO" id="GO:0042908">
    <property type="term" value="P:xenobiotic transport"/>
    <property type="evidence" value="ECO:0007669"/>
    <property type="project" value="UniProtKB-ARBA"/>
</dbReference>
<dbReference type="PROSITE" id="PS00216">
    <property type="entry name" value="SUGAR_TRANSPORT_1"/>
    <property type="match status" value="1"/>
</dbReference>
<name>A0A8K0RIT5_9PLEO</name>
<dbReference type="InterPro" id="IPR036259">
    <property type="entry name" value="MFS_trans_sf"/>
</dbReference>